<organism evidence="5 6">
    <name type="scientific">Phyllobacterium pellucidum</name>
    <dbReference type="NCBI Taxonomy" id="2740464"/>
    <lineage>
        <taxon>Bacteria</taxon>
        <taxon>Pseudomonadati</taxon>
        <taxon>Pseudomonadota</taxon>
        <taxon>Alphaproteobacteria</taxon>
        <taxon>Hyphomicrobiales</taxon>
        <taxon>Phyllobacteriaceae</taxon>
        <taxon>Phyllobacterium</taxon>
    </lineage>
</organism>
<proteinExistence type="inferred from homology"/>
<comment type="catalytic activity">
    <reaction evidence="3">
        <text>trans-4-hydroxy-L-proline = cis-4-hydroxy-D-proline</text>
        <dbReference type="Rhea" id="RHEA:21152"/>
        <dbReference type="ChEBI" id="CHEBI:57690"/>
        <dbReference type="ChEBI" id="CHEBI:58375"/>
        <dbReference type="EC" id="5.1.1.8"/>
    </reaction>
</comment>
<dbReference type="Gene3D" id="3.10.310.10">
    <property type="entry name" value="Diaminopimelate Epimerase, Chain A, domain 1"/>
    <property type="match status" value="2"/>
</dbReference>
<dbReference type="AlphaFoldDB" id="A0A849VSL0"/>
<evidence type="ECO:0000313" key="5">
    <source>
        <dbReference type="EMBL" id="NTS31067.1"/>
    </source>
</evidence>
<keyword evidence="2" id="KW-0413">Isomerase</keyword>
<dbReference type="PIRSF" id="PIRSF029792">
    <property type="entry name" value="Pro_racemase"/>
    <property type="match status" value="1"/>
</dbReference>
<dbReference type="EC" id="5.1.1.8" evidence="4"/>
<dbReference type="GO" id="GO:0016836">
    <property type="term" value="F:hydro-lyase activity"/>
    <property type="evidence" value="ECO:0007669"/>
    <property type="project" value="TreeGrafter"/>
</dbReference>
<dbReference type="InterPro" id="IPR008794">
    <property type="entry name" value="Pro_racemase_fam"/>
</dbReference>
<dbReference type="GO" id="GO:0047580">
    <property type="term" value="F:4-hydroxyproline epimerase activity"/>
    <property type="evidence" value="ECO:0007669"/>
    <property type="project" value="UniProtKB-EC"/>
</dbReference>
<dbReference type="PANTHER" id="PTHR33442:SF1">
    <property type="entry name" value="TRANS-3-HYDROXY-L-PROLINE DEHYDRATASE"/>
    <property type="match status" value="1"/>
</dbReference>
<evidence type="ECO:0000256" key="4">
    <source>
        <dbReference type="ARBA" id="ARBA00039135"/>
    </source>
</evidence>
<evidence type="ECO:0000256" key="3">
    <source>
        <dbReference type="ARBA" id="ARBA00035826"/>
    </source>
</evidence>
<evidence type="ECO:0000256" key="2">
    <source>
        <dbReference type="ARBA" id="ARBA00023235"/>
    </source>
</evidence>
<dbReference type="SFLD" id="SFLDS00028">
    <property type="entry name" value="Proline_Racemase"/>
    <property type="match status" value="1"/>
</dbReference>
<sequence length="334" mass="35854">MADLLKVIDMHTGGEPLRIVTSGYPALPKSTILEKRAQVRDSYDNLRKILIFEPRGHFDMYGAVLVEPNLPGADLAVLFMHNEGYSTMCGHAIIALGRYAVDYGLVPKVEPVTTVHIECPCGMVVASVEVNDGKSGGVSFESVPAFLFAADQEVDLPAFGPVKFDVAYGGAFYALADATQFGLEFGRDPARRFIDAATALTEAVKEAVPLDHPDHKDLAFLYGSILTDGNDMWNEAPTKNVCIFADAQLDRSPTGSGVTARLAAMHAKGQVREGNARIFESIVGSRFAGFVASQTKAGNFDAITARVSGHAYYSGKAEFLVEADDPLGQGFLVL</sequence>
<accession>A0A849VSL0</accession>
<protein>
    <recommendedName>
        <fullName evidence="4">4-hydroxyproline epimerase</fullName>
        <ecNumber evidence="4">5.1.1.8</ecNumber>
    </recommendedName>
</protein>
<dbReference type="SUPFAM" id="SSF54506">
    <property type="entry name" value="Diaminopimelate epimerase-like"/>
    <property type="match status" value="1"/>
</dbReference>
<gene>
    <name evidence="5" type="ORF">HQ945_07350</name>
</gene>
<comment type="similarity">
    <text evidence="1">Belongs to the proline racemase family.</text>
</comment>
<dbReference type="Proteomes" id="UP000550508">
    <property type="component" value="Unassembled WGS sequence"/>
</dbReference>
<dbReference type="EMBL" id="JABUMX010000001">
    <property type="protein sequence ID" value="NTS31067.1"/>
    <property type="molecule type" value="Genomic_DNA"/>
</dbReference>
<reference evidence="5 6" key="1">
    <citation type="submission" date="2020-05" db="EMBL/GenBank/DDBJ databases">
        <authorList>
            <person name="Kim M.K."/>
        </authorList>
    </citation>
    <scope>NUCLEOTIDE SEQUENCE [LARGE SCALE GENOMIC DNA]</scope>
    <source>
        <strain evidence="5 6">BT25</strain>
    </source>
</reference>
<dbReference type="Pfam" id="PF05544">
    <property type="entry name" value="Pro_racemase"/>
    <property type="match status" value="1"/>
</dbReference>
<dbReference type="PANTHER" id="PTHR33442">
    <property type="entry name" value="TRANS-3-HYDROXY-L-PROLINE DEHYDRATASE"/>
    <property type="match status" value="1"/>
</dbReference>
<dbReference type="RefSeq" id="WP_174207845.1">
    <property type="nucleotide sequence ID" value="NZ_CP088292.1"/>
</dbReference>
<dbReference type="FunFam" id="3.10.310.10:FF:000003">
    <property type="entry name" value="Proline racemase"/>
    <property type="match status" value="1"/>
</dbReference>
<comment type="caution">
    <text evidence="5">The sequence shown here is derived from an EMBL/GenBank/DDBJ whole genome shotgun (WGS) entry which is preliminary data.</text>
</comment>
<evidence type="ECO:0000256" key="1">
    <source>
        <dbReference type="ARBA" id="ARBA00007529"/>
    </source>
</evidence>
<evidence type="ECO:0000313" key="6">
    <source>
        <dbReference type="Proteomes" id="UP000550508"/>
    </source>
</evidence>
<name>A0A849VSL0_9HYPH</name>
<keyword evidence="6" id="KW-1185">Reference proteome</keyword>